<feature type="region of interest" description="Disordered" evidence="5">
    <location>
        <begin position="67"/>
        <end position="162"/>
    </location>
</feature>
<evidence type="ECO:0000313" key="8">
    <source>
        <dbReference type="Proteomes" id="UP000310158"/>
    </source>
</evidence>
<sequence>MLFAQFFYYRKNALPVPSIYTRARSRTISSIRGGRLPVDVSAAHYRTLSTVASHAAAAAALAAQAEEARSRSPLQTRHRRHSAEAFLDNIENPGHRDRTEDEDEVDEEALAALADSFHSEGGRSSRRKRVSWSKERLSSLGRASRQSTLSPMPPPNLHMTSPVDELDTLIRGRPLQRGEDTSAVEEGEGWWRAEDESQLRRNSRASRRGASMVFMGVWALFGVGTLVGSKRGVASTNDVRVGRVLSDIEVPVAVAVPPLPVLPDVGVASSEAVPLVFAEPLPGGPGHERPAVSWERIIGRISAWVCTTLYLTSRLPQIWKNFVRKSVEGLSMYLFVFAFLGNFFYVLSILSSPNMQLPPREASAYIRESIPYLLGSGGTLMFDVTIVAQSFIYRHKHPLYHRGRRSSVHSRMHASEEEGLLSAGANGAEDPSSPSRRRLVPTQAEGGSLER</sequence>
<evidence type="ECO:0000256" key="5">
    <source>
        <dbReference type="SAM" id="MobiDB-lite"/>
    </source>
</evidence>
<dbReference type="OrthoDB" id="8048523at2759"/>
<feature type="compositionally biased region" description="Acidic residues" evidence="5">
    <location>
        <begin position="100"/>
        <end position="109"/>
    </location>
</feature>
<dbReference type="Gene3D" id="1.20.1280.290">
    <property type="match status" value="1"/>
</dbReference>
<evidence type="ECO:0000313" key="7">
    <source>
        <dbReference type="EMBL" id="THH20699.1"/>
    </source>
</evidence>
<dbReference type="PANTHER" id="PTHR16201:SF34">
    <property type="entry name" value="LYSOSOMAL AMINO ACID TRANSPORTER 1"/>
    <property type="match status" value="1"/>
</dbReference>
<organism evidence="7 8">
    <name type="scientific">Bondarzewia mesenterica</name>
    <dbReference type="NCBI Taxonomy" id="1095465"/>
    <lineage>
        <taxon>Eukaryota</taxon>
        <taxon>Fungi</taxon>
        <taxon>Dikarya</taxon>
        <taxon>Basidiomycota</taxon>
        <taxon>Agaricomycotina</taxon>
        <taxon>Agaricomycetes</taxon>
        <taxon>Russulales</taxon>
        <taxon>Bondarzewiaceae</taxon>
        <taxon>Bondarzewia</taxon>
    </lineage>
</organism>
<feature type="region of interest" description="Disordered" evidence="5">
    <location>
        <begin position="415"/>
        <end position="451"/>
    </location>
</feature>
<evidence type="ECO:0000256" key="1">
    <source>
        <dbReference type="ARBA" id="ARBA00004141"/>
    </source>
</evidence>
<reference evidence="7 8" key="1">
    <citation type="submission" date="2019-02" db="EMBL/GenBank/DDBJ databases">
        <title>Genome sequencing of the rare red list fungi Bondarzewia mesenterica.</title>
        <authorList>
            <person name="Buettner E."/>
            <person name="Kellner H."/>
        </authorList>
    </citation>
    <scope>NUCLEOTIDE SEQUENCE [LARGE SCALE GENOMIC DNA]</scope>
    <source>
        <strain evidence="7 8">DSM 108281</strain>
    </source>
</reference>
<feature type="transmembrane region" description="Helical" evidence="6">
    <location>
        <begin position="370"/>
        <end position="393"/>
    </location>
</feature>
<dbReference type="InterPro" id="IPR006603">
    <property type="entry name" value="PQ-loop_rpt"/>
</dbReference>
<dbReference type="FunFam" id="1.20.1280.290:FF:000028">
    <property type="entry name" value="Vacuolar membrane protein, putative"/>
    <property type="match status" value="1"/>
</dbReference>
<feature type="transmembrane region" description="Helical" evidence="6">
    <location>
        <begin position="330"/>
        <end position="350"/>
    </location>
</feature>
<evidence type="ECO:0000256" key="6">
    <source>
        <dbReference type="SAM" id="Phobius"/>
    </source>
</evidence>
<comment type="caution">
    <text evidence="7">The sequence shown here is derived from an EMBL/GenBank/DDBJ whole genome shotgun (WGS) entry which is preliminary data.</text>
</comment>
<dbReference type="AlphaFoldDB" id="A0A4S4M674"/>
<dbReference type="Pfam" id="PF04193">
    <property type="entry name" value="PQ-loop"/>
    <property type="match status" value="1"/>
</dbReference>
<dbReference type="SMART" id="SM00679">
    <property type="entry name" value="CTNS"/>
    <property type="match status" value="1"/>
</dbReference>
<gene>
    <name evidence="7" type="ORF">EW146_g724</name>
</gene>
<dbReference type="GO" id="GO:0034488">
    <property type="term" value="P:basic amino acid transmembrane export from vacuole"/>
    <property type="evidence" value="ECO:0007669"/>
    <property type="project" value="TreeGrafter"/>
</dbReference>
<feature type="transmembrane region" description="Helical" evidence="6">
    <location>
        <begin position="209"/>
        <end position="227"/>
    </location>
</feature>
<dbReference type="InterPro" id="IPR051415">
    <property type="entry name" value="LAAT-1"/>
</dbReference>
<dbReference type="GO" id="GO:0015174">
    <property type="term" value="F:basic amino acid transmembrane transporter activity"/>
    <property type="evidence" value="ECO:0007669"/>
    <property type="project" value="TreeGrafter"/>
</dbReference>
<keyword evidence="3 6" id="KW-1133">Transmembrane helix</keyword>
<name>A0A4S4M674_9AGAM</name>
<proteinExistence type="predicted"/>
<evidence type="ECO:0000256" key="4">
    <source>
        <dbReference type="ARBA" id="ARBA00023136"/>
    </source>
</evidence>
<evidence type="ECO:0000256" key="2">
    <source>
        <dbReference type="ARBA" id="ARBA00022692"/>
    </source>
</evidence>
<keyword evidence="4 6" id="KW-0472">Membrane</keyword>
<accession>A0A4S4M674</accession>
<dbReference type="PANTHER" id="PTHR16201">
    <property type="entry name" value="SEVEN TRANSMEMBRANE PROTEIN 1-RELATED"/>
    <property type="match status" value="1"/>
</dbReference>
<keyword evidence="8" id="KW-1185">Reference proteome</keyword>
<comment type="subcellular location">
    <subcellularLocation>
        <location evidence="1">Membrane</location>
        <topology evidence="1">Multi-pass membrane protein</topology>
    </subcellularLocation>
</comment>
<protein>
    <submittedName>
        <fullName evidence="7">Uncharacterized protein</fullName>
    </submittedName>
</protein>
<dbReference type="Proteomes" id="UP000310158">
    <property type="component" value="Unassembled WGS sequence"/>
</dbReference>
<dbReference type="GO" id="GO:0000329">
    <property type="term" value="C:fungal-type vacuole membrane"/>
    <property type="evidence" value="ECO:0007669"/>
    <property type="project" value="TreeGrafter"/>
</dbReference>
<evidence type="ECO:0000256" key="3">
    <source>
        <dbReference type="ARBA" id="ARBA00022989"/>
    </source>
</evidence>
<keyword evidence="2 6" id="KW-0812">Transmembrane</keyword>
<dbReference type="EMBL" id="SGPL01000016">
    <property type="protein sequence ID" value="THH20699.1"/>
    <property type="molecule type" value="Genomic_DNA"/>
</dbReference>